<evidence type="ECO:0000256" key="5">
    <source>
        <dbReference type="ARBA" id="ARBA00010871"/>
    </source>
</evidence>
<keyword evidence="8 22" id="KW-0436">Ligase</keyword>
<evidence type="ECO:0000256" key="4">
    <source>
        <dbReference type="ARBA" id="ARBA00004752"/>
    </source>
</evidence>
<feature type="binding site" evidence="24">
    <location>
        <begin position="322"/>
        <end position="323"/>
    </location>
    <ligand>
        <name>ATP</name>
        <dbReference type="ChEBI" id="CHEBI:30616"/>
    </ligand>
</feature>
<dbReference type="Proteomes" id="UP000004508">
    <property type="component" value="Unassembled WGS sequence"/>
</dbReference>
<evidence type="ECO:0000256" key="12">
    <source>
        <dbReference type="ARBA" id="ARBA00022842"/>
    </source>
</evidence>
<dbReference type="HAMAP" id="MF_00047">
    <property type="entry name" value="Dala_Dala_lig"/>
    <property type="match status" value="1"/>
</dbReference>
<comment type="subcellular location">
    <subcellularLocation>
        <location evidence="3 22">Cytoplasm</location>
    </subcellularLocation>
</comment>
<evidence type="ECO:0000256" key="2">
    <source>
        <dbReference type="ARBA" id="ARBA00003921"/>
    </source>
</evidence>
<evidence type="ECO:0000256" key="17">
    <source>
        <dbReference type="ARBA" id="ARBA00047614"/>
    </source>
</evidence>
<gene>
    <name evidence="22" type="primary">ddl</name>
    <name evidence="28" type="ORF">Krac_1145</name>
</gene>
<evidence type="ECO:0000256" key="21">
    <source>
        <dbReference type="ARBA" id="ARBA00077154"/>
    </source>
</evidence>
<evidence type="ECO:0000256" key="16">
    <source>
        <dbReference type="ARBA" id="ARBA00023316"/>
    </source>
</evidence>
<feature type="binding site" evidence="25">
    <location>
        <position position="323"/>
    </location>
    <ligand>
        <name>Mg(2+)</name>
        <dbReference type="ChEBI" id="CHEBI:18420"/>
        <label>1</label>
    </ligand>
</feature>
<dbReference type="InterPro" id="IPR000291">
    <property type="entry name" value="D-Ala_lig_Van_CS"/>
</dbReference>
<evidence type="ECO:0000256" key="25">
    <source>
        <dbReference type="PIRSR" id="PIRSR039102-3"/>
    </source>
</evidence>
<dbReference type="InParanoid" id="D6U6C2"/>
<dbReference type="PROSITE" id="PS00843">
    <property type="entry name" value="DALA_DALA_LIGASE_1"/>
    <property type="match status" value="1"/>
</dbReference>
<evidence type="ECO:0000256" key="22">
    <source>
        <dbReference type="HAMAP-Rule" id="MF_00047"/>
    </source>
</evidence>
<keyword evidence="13 22" id="KW-0133">Cell shape</keyword>
<dbReference type="OrthoDB" id="9813261at2"/>
<dbReference type="Gene3D" id="3.30.1490.20">
    <property type="entry name" value="ATP-grasp fold, A domain"/>
    <property type="match status" value="1"/>
</dbReference>
<evidence type="ECO:0000256" key="20">
    <source>
        <dbReference type="ARBA" id="ARBA00076288"/>
    </source>
</evidence>
<evidence type="ECO:0000259" key="27">
    <source>
        <dbReference type="PROSITE" id="PS50975"/>
    </source>
</evidence>
<dbReference type="UniPathway" id="UPA00219"/>
<dbReference type="STRING" id="485913.Krac_1145"/>
<comment type="pathway">
    <text evidence="18">Glycan biosynthesis.</text>
</comment>
<dbReference type="EC" id="6.3.2.4" evidence="6 22"/>
<keyword evidence="29" id="KW-1185">Reference proteome</keyword>
<dbReference type="PANTHER" id="PTHR23132">
    <property type="entry name" value="D-ALANINE--D-ALANINE LIGASE"/>
    <property type="match status" value="1"/>
</dbReference>
<keyword evidence="12 25" id="KW-0460">Magnesium</keyword>
<evidence type="ECO:0000256" key="15">
    <source>
        <dbReference type="ARBA" id="ARBA00023211"/>
    </source>
</evidence>
<evidence type="ECO:0000256" key="10">
    <source>
        <dbReference type="ARBA" id="ARBA00022741"/>
    </source>
</evidence>
<feature type="binding site" evidence="24">
    <location>
        <begin position="191"/>
        <end position="193"/>
    </location>
    <ligand>
        <name>ATP</name>
        <dbReference type="ChEBI" id="CHEBI:30616"/>
    </ligand>
</feature>
<evidence type="ECO:0000256" key="24">
    <source>
        <dbReference type="PIRSR" id="PIRSR039102-2"/>
    </source>
</evidence>
<dbReference type="Gene3D" id="3.40.50.20">
    <property type="match status" value="1"/>
</dbReference>
<evidence type="ECO:0000256" key="14">
    <source>
        <dbReference type="ARBA" id="ARBA00022984"/>
    </source>
</evidence>
<comment type="cofactor">
    <cofactor evidence="25">
        <name>Mg(2+)</name>
        <dbReference type="ChEBI" id="CHEBI:18420"/>
    </cofactor>
    <cofactor evidence="25">
        <name>Mn(2+)</name>
        <dbReference type="ChEBI" id="CHEBI:29035"/>
    </cofactor>
    <text evidence="25">Binds 2 magnesium or manganese ions per subunit.</text>
</comment>
<comment type="caution">
    <text evidence="28">The sequence shown here is derived from an EMBL/GenBank/DDBJ whole genome shotgun (WGS) entry which is preliminary data.</text>
</comment>
<dbReference type="PROSITE" id="PS50975">
    <property type="entry name" value="ATP_GRASP"/>
    <property type="match status" value="1"/>
</dbReference>
<sequence length="372" mass="41528">MTHKKRIGVIYGGRSCEHEVSLASAVSVVRYLDTEKYDIIPIVIMKDGAWLWNVEPGQLLQASSDPELAAALASAPVVSLATDTQSRQFFALQNKQPLPADGRLDLLFPVLHGPYGEDGTIQGLFEMANIPYVGCGVLGSAVGMDKEIMKVLFQAAGLPVVDSLVYRHFQWKRDPEGLLNEVEQRLSYPCFVKPANLGSSVGVSNARNRQEMARAISEAFTYDRKVIIEQGLECREFSCAILGNEYPLVSQVGEILPGDEFSDYEDKYVNHTIQFVIPSTLPAETARELREMALRAYQALDLSGLSRVDFFQDKTGGQFYINEVNTLPGFTDMSLYPKLWAASGLSYPELLDRLIELAVERHEIRRSLRSRR</sequence>
<dbReference type="NCBIfam" id="NF002378">
    <property type="entry name" value="PRK01372.1"/>
    <property type="match status" value="1"/>
</dbReference>
<organism evidence="28 29">
    <name type="scientific">Ktedonobacter racemifer DSM 44963</name>
    <dbReference type="NCBI Taxonomy" id="485913"/>
    <lineage>
        <taxon>Bacteria</taxon>
        <taxon>Bacillati</taxon>
        <taxon>Chloroflexota</taxon>
        <taxon>Ktedonobacteria</taxon>
        <taxon>Ktedonobacterales</taxon>
        <taxon>Ktedonobacteraceae</taxon>
        <taxon>Ktedonobacter</taxon>
    </lineage>
</organism>
<comment type="catalytic activity">
    <reaction evidence="17 22">
        <text>2 D-alanine + ATP = D-alanyl-D-alanine + ADP + phosphate + H(+)</text>
        <dbReference type="Rhea" id="RHEA:11224"/>
        <dbReference type="ChEBI" id="CHEBI:15378"/>
        <dbReference type="ChEBI" id="CHEBI:30616"/>
        <dbReference type="ChEBI" id="CHEBI:43474"/>
        <dbReference type="ChEBI" id="CHEBI:57416"/>
        <dbReference type="ChEBI" id="CHEBI:57822"/>
        <dbReference type="ChEBI" id="CHEBI:456216"/>
        <dbReference type="EC" id="6.3.2.4"/>
    </reaction>
</comment>
<proteinExistence type="inferred from homology"/>
<feature type="active site" evidence="23">
    <location>
        <position position="17"/>
    </location>
</feature>
<dbReference type="InterPro" id="IPR016185">
    <property type="entry name" value="PreATP-grasp_dom_sf"/>
</dbReference>
<dbReference type="GO" id="GO:0046872">
    <property type="term" value="F:metal ion binding"/>
    <property type="evidence" value="ECO:0007669"/>
    <property type="project" value="UniProtKB-KW"/>
</dbReference>
<dbReference type="NCBIfam" id="NF002528">
    <property type="entry name" value="PRK01966.1-4"/>
    <property type="match status" value="1"/>
</dbReference>
<dbReference type="InterPro" id="IPR013815">
    <property type="entry name" value="ATP_grasp_subdomain_1"/>
</dbReference>
<feature type="binding site" evidence="24">
    <location>
        <begin position="229"/>
        <end position="236"/>
    </location>
    <ligand>
        <name>ATP</name>
        <dbReference type="ChEBI" id="CHEBI:30616"/>
    </ligand>
</feature>
<dbReference type="Gene3D" id="3.30.470.20">
    <property type="entry name" value="ATP-grasp fold, B domain"/>
    <property type="match status" value="1"/>
</dbReference>
<feature type="binding site" evidence="24">
    <location>
        <position position="146"/>
    </location>
    <ligand>
        <name>ATP</name>
        <dbReference type="ChEBI" id="CHEBI:30616"/>
    </ligand>
</feature>
<accession>D6U6C2</accession>
<evidence type="ECO:0000256" key="1">
    <source>
        <dbReference type="ARBA" id="ARBA00001936"/>
    </source>
</evidence>
<feature type="active site" evidence="23">
    <location>
        <position position="199"/>
    </location>
</feature>
<evidence type="ECO:0000256" key="26">
    <source>
        <dbReference type="PROSITE-ProRule" id="PRU00409"/>
    </source>
</evidence>
<evidence type="ECO:0000313" key="28">
    <source>
        <dbReference type="EMBL" id="EFH80533.1"/>
    </source>
</evidence>
<keyword evidence="14 22" id="KW-0573">Peptidoglycan synthesis</keyword>
<keyword evidence="16 22" id="KW-0961">Cell wall biogenesis/degradation</keyword>
<dbReference type="FunFam" id="3.30.1490.20:FF:000007">
    <property type="entry name" value="D-alanine--D-alanine ligase"/>
    <property type="match status" value="1"/>
</dbReference>
<dbReference type="FunFam" id="3.30.470.20:FF:000008">
    <property type="entry name" value="D-alanine--D-alanine ligase"/>
    <property type="match status" value="1"/>
</dbReference>
<dbReference type="SUPFAM" id="SSF56059">
    <property type="entry name" value="Glutathione synthetase ATP-binding domain-like"/>
    <property type="match status" value="1"/>
</dbReference>
<evidence type="ECO:0000256" key="7">
    <source>
        <dbReference type="ARBA" id="ARBA00022490"/>
    </source>
</evidence>
<dbReference type="SUPFAM" id="SSF52440">
    <property type="entry name" value="PreATP-grasp domain"/>
    <property type="match status" value="1"/>
</dbReference>
<keyword evidence="9 25" id="KW-0479">Metal-binding</keyword>
<dbReference type="PANTHER" id="PTHR23132:SF25">
    <property type="entry name" value="D-ALANINE--D-ALANINE LIGASE A"/>
    <property type="match status" value="1"/>
</dbReference>
<evidence type="ECO:0000256" key="11">
    <source>
        <dbReference type="ARBA" id="ARBA00022840"/>
    </source>
</evidence>
<dbReference type="PROSITE" id="PS00844">
    <property type="entry name" value="DALA_DALA_LIGASE_2"/>
    <property type="match status" value="1"/>
</dbReference>
<feature type="domain" description="ATP-grasp" evidence="27">
    <location>
        <begin position="150"/>
        <end position="356"/>
    </location>
</feature>
<keyword evidence="10 24" id="KW-0547">Nucleotide-binding</keyword>
<dbReference type="GO" id="GO:0005829">
    <property type="term" value="C:cytosol"/>
    <property type="evidence" value="ECO:0007669"/>
    <property type="project" value="TreeGrafter"/>
</dbReference>
<keyword evidence="7 22" id="KW-0963">Cytoplasm</keyword>
<evidence type="ECO:0000256" key="13">
    <source>
        <dbReference type="ARBA" id="ARBA00022960"/>
    </source>
</evidence>
<protein>
    <recommendedName>
        <fullName evidence="19 22">D-alanine--D-alanine ligase</fullName>
        <ecNumber evidence="6 22">6.3.2.4</ecNumber>
    </recommendedName>
    <alternativeName>
        <fullName evidence="21 22">D-Ala-D-Ala ligase</fullName>
    </alternativeName>
    <alternativeName>
        <fullName evidence="20 22">D-alanylalanine synthetase</fullName>
    </alternativeName>
</protein>
<dbReference type="FunCoup" id="D6U6C2">
    <property type="interactions" value="404"/>
</dbReference>
<evidence type="ECO:0000256" key="19">
    <source>
        <dbReference type="ARBA" id="ARBA00068427"/>
    </source>
</evidence>
<keyword evidence="11 26" id="KW-0067">ATP-binding</keyword>
<comment type="cofactor">
    <cofactor evidence="1">
        <name>Mn(2+)</name>
        <dbReference type="ChEBI" id="CHEBI:29035"/>
    </cofactor>
</comment>
<dbReference type="Pfam" id="PF01820">
    <property type="entry name" value="Dala_Dala_lig_N"/>
    <property type="match status" value="1"/>
</dbReference>
<reference evidence="28 29" key="1">
    <citation type="journal article" date="2011" name="Stand. Genomic Sci.">
        <title>Non-contiguous finished genome sequence and contextual data of the filamentous soil bacterium Ktedonobacter racemifer type strain (SOSP1-21).</title>
        <authorList>
            <person name="Chang Y.J."/>
            <person name="Land M."/>
            <person name="Hauser L."/>
            <person name="Chertkov O."/>
            <person name="Del Rio T.G."/>
            <person name="Nolan M."/>
            <person name="Copeland A."/>
            <person name="Tice H."/>
            <person name="Cheng J.F."/>
            <person name="Lucas S."/>
            <person name="Han C."/>
            <person name="Goodwin L."/>
            <person name="Pitluck S."/>
            <person name="Ivanova N."/>
            <person name="Ovchinikova G."/>
            <person name="Pati A."/>
            <person name="Chen A."/>
            <person name="Palaniappan K."/>
            <person name="Mavromatis K."/>
            <person name="Liolios K."/>
            <person name="Brettin T."/>
            <person name="Fiebig A."/>
            <person name="Rohde M."/>
            <person name="Abt B."/>
            <person name="Goker M."/>
            <person name="Detter J.C."/>
            <person name="Woyke T."/>
            <person name="Bristow J."/>
            <person name="Eisen J.A."/>
            <person name="Markowitz V."/>
            <person name="Hugenholtz P."/>
            <person name="Kyrpides N.C."/>
            <person name="Klenk H.P."/>
            <person name="Lapidus A."/>
        </authorList>
    </citation>
    <scope>NUCLEOTIDE SEQUENCE [LARGE SCALE GENOMIC DNA]</scope>
    <source>
        <strain evidence="29">DSM 44963</strain>
    </source>
</reference>
<dbReference type="eggNOG" id="COG1181">
    <property type="taxonomic scope" value="Bacteria"/>
</dbReference>
<feature type="binding site" evidence="25">
    <location>
        <position position="325"/>
    </location>
    <ligand>
        <name>Mg(2+)</name>
        <dbReference type="ChEBI" id="CHEBI:18420"/>
        <label>2</label>
    </ligand>
</feature>
<dbReference type="AlphaFoldDB" id="D6U6C2"/>
<dbReference type="GO" id="GO:0008360">
    <property type="term" value="P:regulation of cell shape"/>
    <property type="evidence" value="ECO:0007669"/>
    <property type="project" value="UniProtKB-KW"/>
</dbReference>
<dbReference type="Pfam" id="PF07478">
    <property type="entry name" value="Dala_Dala_lig_C"/>
    <property type="match status" value="1"/>
</dbReference>
<evidence type="ECO:0000256" key="9">
    <source>
        <dbReference type="ARBA" id="ARBA00022723"/>
    </source>
</evidence>
<dbReference type="RefSeq" id="WP_007923173.1">
    <property type="nucleotide sequence ID" value="NZ_ADVG01000005.1"/>
</dbReference>
<feature type="binding site" evidence="24">
    <location>
        <begin position="199"/>
        <end position="200"/>
    </location>
    <ligand>
        <name>ATP</name>
        <dbReference type="ChEBI" id="CHEBI:30616"/>
    </ligand>
</feature>
<feature type="binding site" evidence="25">
    <location>
        <position position="309"/>
    </location>
    <ligand>
        <name>Mg(2+)</name>
        <dbReference type="ChEBI" id="CHEBI:18420"/>
        <label>1</label>
    </ligand>
</feature>
<dbReference type="InterPro" id="IPR011095">
    <property type="entry name" value="Dala_Dala_lig_C"/>
</dbReference>
<dbReference type="GO" id="GO:0008716">
    <property type="term" value="F:D-alanine-D-alanine ligase activity"/>
    <property type="evidence" value="ECO:0007669"/>
    <property type="project" value="UniProtKB-UniRule"/>
</dbReference>
<dbReference type="NCBIfam" id="TIGR01205">
    <property type="entry name" value="D_ala_D_alaTIGR"/>
    <property type="match status" value="1"/>
</dbReference>
<dbReference type="GO" id="GO:0071555">
    <property type="term" value="P:cell wall organization"/>
    <property type="evidence" value="ECO:0007669"/>
    <property type="project" value="UniProtKB-KW"/>
</dbReference>
<dbReference type="PIRSF" id="PIRSF039102">
    <property type="entry name" value="Ddl/VanB"/>
    <property type="match status" value="1"/>
</dbReference>
<dbReference type="GO" id="GO:0009252">
    <property type="term" value="P:peptidoglycan biosynthetic process"/>
    <property type="evidence" value="ECO:0007669"/>
    <property type="project" value="UniProtKB-UniRule"/>
</dbReference>
<evidence type="ECO:0000313" key="29">
    <source>
        <dbReference type="Proteomes" id="UP000004508"/>
    </source>
</evidence>
<dbReference type="InterPro" id="IPR005905">
    <property type="entry name" value="D_ala_D_ala"/>
</dbReference>
<feature type="active site" evidence="23">
    <location>
        <position position="334"/>
    </location>
</feature>
<dbReference type="GO" id="GO:0005524">
    <property type="term" value="F:ATP binding"/>
    <property type="evidence" value="ECO:0007669"/>
    <property type="project" value="UniProtKB-UniRule"/>
</dbReference>
<dbReference type="InterPro" id="IPR011761">
    <property type="entry name" value="ATP-grasp"/>
</dbReference>
<evidence type="ECO:0000256" key="6">
    <source>
        <dbReference type="ARBA" id="ARBA00012216"/>
    </source>
</evidence>
<dbReference type="InterPro" id="IPR011127">
    <property type="entry name" value="Dala_Dala_lig_N"/>
</dbReference>
<comment type="function">
    <text evidence="2 22">Cell wall formation.</text>
</comment>
<evidence type="ECO:0000256" key="23">
    <source>
        <dbReference type="PIRSR" id="PIRSR039102-1"/>
    </source>
</evidence>
<comment type="pathway">
    <text evidence="4 22">Cell wall biogenesis; peptidoglycan biosynthesis.</text>
</comment>
<keyword evidence="15 25" id="KW-0464">Manganese</keyword>
<evidence type="ECO:0000256" key="8">
    <source>
        <dbReference type="ARBA" id="ARBA00022598"/>
    </source>
</evidence>
<feature type="binding site" evidence="25">
    <location>
        <position position="323"/>
    </location>
    <ligand>
        <name>Mg(2+)</name>
        <dbReference type="ChEBI" id="CHEBI:18420"/>
        <label>2</label>
    </ligand>
</feature>
<name>D6U6C2_KTERA</name>
<evidence type="ECO:0000256" key="18">
    <source>
        <dbReference type="ARBA" id="ARBA00060592"/>
    </source>
</evidence>
<dbReference type="EMBL" id="ADVG01000005">
    <property type="protein sequence ID" value="EFH80533.1"/>
    <property type="molecule type" value="Genomic_DNA"/>
</dbReference>
<comment type="similarity">
    <text evidence="5 22">Belongs to the D-alanine--D-alanine ligase family.</text>
</comment>
<evidence type="ECO:0000256" key="3">
    <source>
        <dbReference type="ARBA" id="ARBA00004496"/>
    </source>
</evidence>